<keyword evidence="3" id="KW-1185">Reference proteome</keyword>
<evidence type="ECO:0000313" key="3">
    <source>
        <dbReference type="Proteomes" id="UP000683310"/>
    </source>
</evidence>
<dbReference type="InterPro" id="IPR050426">
    <property type="entry name" value="Glycosyltransferase_28"/>
</dbReference>
<dbReference type="EMBL" id="CP074371">
    <property type="protein sequence ID" value="QVI25402.1"/>
    <property type="molecule type" value="Genomic_DNA"/>
</dbReference>
<accession>A0ABX8CZR9</accession>
<dbReference type="Proteomes" id="UP000683310">
    <property type="component" value="Chromosome"/>
</dbReference>
<sequence length="447" mass="46960">MHPKKILLAFAGSRGDAQPGVLLGRELLGRGHDVTVAVSPNLVEFASRHGVPAVPFGLDSDELLRAQRDDQRFRQLNPVQRVRAVLDLQRRGFGESARDLLAVARGHDIVVTGMACEEVAVEVARHHDIPVAAVHFFPIRPNRSVPVVAAGWGHRIPGPLNRLGWRALTAARARALAPEVAALPWATAAAGRVGVLGAQGYTAIQAYDPELFPGLANHLPGAVFTGFPVPIDDGVPAIARGAAAPRDGSIERAFGLDAELAEWIIAGPAPVYAGLGSMPVADPVAVEAMVREAGRRLGLRVLLVGPMFRGRIGAELAVVDQVDHRAVLPLCAAAVHHGGAGTTAAALRAGVPSVICSVQADQPYWGRQVESLGLGATAPFAGLTANRLERLLIRATEPDVRLRATAYGARFRDDGVRRAADVVESLAPDTAARDAAELTAATIGGVR</sequence>
<reference evidence="2 3" key="1">
    <citation type="submission" date="2021-04" db="EMBL/GenBank/DDBJ databases">
        <title>Nocardia tengchongensis.</title>
        <authorList>
            <person name="Zhuang k."/>
            <person name="Ran Y."/>
            <person name="Li W."/>
        </authorList>
    </citation>
    <scope>NUCLEOTIDE SEQUENCE [LARGE SCALE GENOMIC DNA]</scope>
    <source>
        <strain evidence="2 3">CFH S0057</strain>
    </source>
</reference>
<protein>
    <submittedName>
        <fullName evidence="2">Glycosyltransferase family 1 protein</fullName>
    </submittedName>
</protein>
<dbReference type="SUPFAM" id="SSF53756">
    <property type="entry name" value="UDP-Glycosyltransferase/glycogen phosphorylase"/>
    <property type="match status" value="1"/>
</dbReference>
<dbReference type="Pfam" id="PF06722">
    <property type="entry name" value="EryCIII-like_C"/>
    <property type="match status" value="1"/>
</dbReference>
<organism evidence="2 3">
    <name type="scientific">Nocardia tengchongensis</name>
    <dbReference type="NCBI Taxonomy" id="2055889"/>
    <lineage>
        <taxon>Bacteria</taxon>
        <taxon>Bacillati</taxon>
        <taxon>Actinomycetota</taxon>
        <taxon>Actinomycetes</taxon>
        <taxon>Mycobacteriales</taxon>
        <taxon>Nocardiaceae</taxon>
        <taxon>Nocardia</taxon>
    </lineage>
</organism>
<name>A0ABX8CZR9_9NOCA</name>
<dbReference type="InterPro" id="IPR002213">
    <property type="entry name" value="UDP_glucos_trans"/>
</dbReference>
<feature type="domain" description="Erythromycin biosynthesis protein CIII-like C-terminal" evidence="1">
    <location>
        <begin position="315"/>
        <end position="406"/>
    </location>
</feature>
<dbReference type="InterPro" id="IPR010610">
    <property type="entry name" value="EryCIII-like_C"/>
</dbReference>
<dbReference type="PANTHER" id="PTHR48050">
    <property type="entry name" value="STEROL 3-BETA-GLUCOSYLTRANSFERASE"/>
    <property type="match status" value="1"/>
</dbReference>
<dbReference type="CDD" id="cd03784">
    <property type="entry name" value="GT1_Gtf-like"/>
    <property type="match status" value="1"/>
</dbReference>
<proteinExistence type="predicted"/>
<dbReference type="PANTHER" id="PTHR48050:SF13">
    <property type="entry name" value="STEROL 3-BETA-GLUCOSYLTRANSFERASE UGT80A2"/>
    <property type="match status" value="1"/>
</dbReference>
<gene>
    <name evidence="2" type="ORF">KHQ06_37415</name>
</gene>
<evidence type="ECO:0000259" key="1">
    <source>
        <dbReference type="Pfam" id="PF06722"/>
    </source>
</evidence>
<evidence type="ECO:0000313" key="2">
    <source>
        <dbReference type="EMBL" id="QVI25402.1"/>
    </source>
</evidence>
<dbReference type="Gene3D" id="3.40.50.2000">
    <property type="entry name" value="Glycogen Phosphorylase B"/>
    <property type="match status" value="2"/>
</dbReference>